<evidence type="ECO:0000256" key="2">
    <source>
        <dbReference type="ARBA" id="ARBA00023054"/>
    </source>
</evidence>
<dbReference type="Pfam" id="PF25990">
    <property type="entry name" value="Beta-barrel_YknX"/>
    <property type="match status" value="1"/>
</dbReference>
<feature type="compositionally biased region" description="Gly residues" evidence="3">
    <location>
        <begin position="371"/>
        <end position="398"/>
    </location>
</feature>
<dbReference type="Gene3D" id="2.40.420.20">
    <property type="match status" value="1"/>
</dbReference>
<evidence type="ECO:0000256" key="1">
    <source>
        <dbReference type="ARBA" id="ARBA00004196"/>
    </source>
</evidence>
<dbReference type="AlphaFoldDB" id="A0A852V3R6"/>
<feature type="region of interest" description="Disordered" evidence="3">
    <location>
        <begin position="364"/>
        <end position="398"/>
    </location>
</feature>
<feature type="compositionally biased region" description="Low complexity" evidence="3">
    <location>
        <begin position="175"/>
        <end position="189"/>
    </location>
</feature>
<proteinExistence type="predicted"/>
<accession>A0A852V3R6</accession>
<dbReference type="EMBL" id="JACCCO010000002">
    <property type="protein sequence ID" value="NYF43119.1"/>
    <property type="molecule type" value="Genomic_DNA"/>
</dbReference>
<sequence>MKLSTKRGALIVNGTLAVLLLGGAGIAYSSLGGESSSAEAAGSAGAAARTVAVTRGTVVASVSASGAVTSARSRSLGFGTGGTVEKIYVAPGDKVRAGQILARLDDTAARESLDAAAAALDSADDDTSTAASYARYVTARNTYREARRTAAGTVIKAPFAGTVTAVNGTVGGSASGSSASASGSESGSASGSGSGSGASGSNASNGSTARSGGFIELADTGRLQLVGNFTESDVTRLKVGQQAAVRFDALPGVTAGGEVTQIQPTATTSDNVVQYPVTISFAKAPEEVRLGQTATVEVTVGRAENVLAVPSSVVSTAGGRTTVTVLRDGRQVTTPVEVGVRGLTLTEITSGLAEGDQVVRPAAAGTSQQGGFPGLGGGGGGTGRLGRIGGGGGGDGGR</sequence>
<dbReference type="InterPro" id="IPR050465">
    <property type="entry name" value="UPF0194_transport"/>
</dbReference>
<feature type="domain" description="Multidrug resistance protein MdtA-like C-terminal permuted SH3" evidence="4">
    <location>
        <begin position="305"/>
        <end position="359"/>
    </location>
</feature>
<dbReference type="RefSeq" id="WP_179826120.1">
    <property type="nucleotide sequence ID" value="NZ_JACCCO010000002.1"/>
</dbReference>
<comment type="caution">
    <text evidence="6">The sequence shown here is derived from an EMBL/GenBank/DDBJ whole genome shotgun (WGS) entry which is preliminary data.</text>
</comment>
<evidence type="ECO:0000259" key="4">
    <source>
        <dbReference type="Pfam" id="PF25967"/>
    </source>
</evidence>
<feature type="region of interest" description="Disordered" evidence="3">
    <location>
        <begin position="173"/>
        <end position="207"/>
    </location>
</feature>
<dbReference type="Gene3D" id="2.40.50.100">
    <property type="match status" value="1"/>
</dbReference>
<name>A0A852V3R6_9ACTN</name>
<evidence type="ECO:0000256" key="3">
    <source>
        <dbReference type="SAM" id="MobiDB-lite"/>
    </source>
</evidence>
<dbReference type="GO" id="GO:0030313">
    <property type="term" value="C:cell envelope"/>
    <property type="evidence" value="ECO:0007669"/>
    <property type="project" value="UniProtKB-SubCell"/>
</dbReference>
<dbReference type="Pfam" id="PF25967">
    <property type="entry name" value="RND-MFP_C"/>
    <property type="match status" value="1"/>
</dbReference>
<feature type="domain" description="YknX-like beta-barrel" evidence="5">
    <location>
        <begin position="224"/>
        <end position="298"/>
    </location>
</feature>
<dbReference type="InterPro" id="IPR058636">
    <property type="entry name" value="Beta-barrel_YknX"/>
</dbReference>
<reference evidence="6 7" key="1">
    <citation type="submission" date="2020-07" db="EMBL/GenBank/DDBJ databases">
        <title>Sequencing the genomes of 1000 actinobacteria strains.</title>
        <authorList>
            <person name="Klenk H.-P."/>
        </authorList>
    </citation>
    <scope>NUCLEOTIDE SEQUENCE [LARGE SCALE GENOMIC DNA]</scope>
    <source>
        <strain evidence="6 7">DSM 45763</strain>
    </source>
</reference>
<evidence type="ECO:0000259" key="5">
    <source>
        <dbReference type="Pfam" id="PF25990"/>
    </source>
</evidence>
<dbReference type="InterPro" id="IPR058627">
    <property type="entry name" value="MdtA-like_C"/>
</dbReference>
<dbReference type="PANTHER" id="PTHR32347">
    <property type="entry name" value="EFFLUX SYSTEM COMPONENT YKNX-RELATED"/>
    <property type="match status" value="1"/>
</dbReference>
<keyword evidence="2" id="KW-0175">Coiled coil</keyword>
<dbReference type="Proteomes" id="UP000576393">
    <property type="component" value="Unassembled WGS sequence"/>
</dbReference>
<dbReference type="SUPFAM" id="SSF111369">
    <property type="entry name" value="HlyD-like secretion proteins"/>
    <property type="match status" value="1"/>
</dbReference>
<organism evidence="6 7">
    <name type="scientific">Streptosporangium sandarakinum</name>
    <dbReference type="NCBI Taxonomy" id="1260955"/>
    <lineage>
        <taxon>Bacteria</taxon>
        <taxon>Bacillati</taxon>
        <taxon>Actinomycetota</taxon>
        <taxon>Actinomycetes</taxon>
        <taxon>Streptosporangiales</taxon>
        <taxon>Streptosporangiaceae</taxon>
        <taxon>Streptosporangium</taxon>
    </lineage>
</organism>
<evidence type="ECO:0000313" key="6">
    <source>
        <dbReference type="EMBL" id="NYF43119.1"/>
    </source>
</evidence>
<evidence type="ECO:0000313" key="7">
    <source>
        <dbReference type="Proteomes" id="UP000576393"/>
    </source>
</evidence>
<comment type="subcellular location">
    <subcellularLocation>
        <location evidence="1">Cell envelope</location>
    </subcellularLocation>
</comment>
<dbReference type="Gene3D" id="2.40.30.170">
    <property type="match status" value="1"/>
</dbReference>
<keyword evidence="7" id="KW-1185">Reference proteome</keyword>
<gene>
    <name evidence="6" type="ORF">HDA43_005320</name>
</gene>
<protein>
    <submittedName>
        <fullName evidence="6">Macrolide-specific efflux system membrane fusion protein</fullName>
    </submittedName>
</protein>